<protein>
    <recommendedName>
        <fullName evidence="3">DUF2867 domain-containing protein</fullName>
    </recommendedName>
</protein>
<dbReference type="OrthoDB" id="7406076at2"/>
<dbReference type="EMBL" id="CP024201">
    <property type="protein sequence ID" value="ATQ45033.1"/>
    <property type="molecule type" value="Genomic_DNA"/>
</dbReference>
<accession>A0A2D2B442</accession>
<evidence type="ECO:0000313" key="1">
    <source>
        <dbReference type="EMBL" id="ATQ45033.1"/>
    </source>
</evidence>
<dbReference type="AlphaFoldDB" id="A0A2D2B442"/>
<proteinExistence type="predicted"/>
<organism evidence="1 2">
    <name type="scientific">Caulobacter mirabilis</name>
    <dbReference type="NCBI Taxonomy" id="69666"/>
    <lineage>
        <taxon>Bacteria</taxon>
        <taxon>Pseudomonadati</taxon>
        <taxon>Pseudomonadota</taxon>
        <taxon>Alphaproteobacteria</taxon>
        <taxon>Caulobacterales</taxon>
        <taxon>Caulobacteraceae</taxon>
        <taxon>Caulobacter</taxon>
    </lineage>
</organism>
<gene>
    <name evidence="1" type="ORF">CSW64_14720</name>
</gene>
<sequence length="149" mass="16325">MGRYEGAGGYVDCFAVTLPGRFTQTAYIEAFYTTALFKLERLVLALLVARPSTDDEARRLAAGETEAFAAWTVEARGEDQILLCDFQGASRSWLMSAATEAATTLYFGTALVPRRKTGGLGFGFRVMVPFHRLYARALLRATARRLAAA</sequence>
<dbReference type="Proteomes" id="UP000228945">
    <property type="component" value="Chromosome"/>
</dbReference>
<dbReference type="KEGG" id="cmb:CSW64_14720"/>
<evidence type="ECO:0008006" key="3">
    <source>
        <dbReference type="Google" id="ProtNLM"/>
    </source>
</evidence>
<name>A0A2D2B442_9CAUL</name>
<keyword evidence="2" id="KW-1185">Reference proteome</keyword>
<reference evidence="1 2" key="1">
    <citation type="submission" date="2017-10" db="EMBL/GenBank/DDBJ databases">
        <title>Genome sequence of Caulobacter mirabilis FWC38.</title>
        <authorList>
            <person name="Fiebig A."/>
            <person name="Crosson S."/>
        </authorList>
    </citation>
    <scope>NUCLEOTIDE SEQUENCE [LARGE SCALE GENOMIC DNA]</scope>
    <source>
        <strain evidence="1 2">FWC 38</strain>
    </source>
</reference>
<evidence type="ECO:0000313" key="2">
    <source>
        <dbReference type="Proteomes" id="UP000228945"/>
    </source>
</evidence>